<evidence type="ECO:0000256" key="6">
    <source>
        <dbReference type="ARBA" id="ARBA00023098"/>
    </source>
</evidence>
<dbReference type="GO" id="GO:0080132">
    <property type="term" value="F:fatty acid 2-hydroxylase activity"/>
    <property type="evidence" value="ECO:0007669"/>
    <property type="project" value="InterPro"/>
</dbReference>
<protein>
    <submittedName>
        <fullName evidence="8">Fatty acid 2-hydroxylase</fullName>
    </submittedName>
</protein>
<accession>A0AAV4IBY2</accession>
<evidence type="ECO:0000256" key="1">
    <source>
        <dbReference type="ARBA" id="ARBA00004477"/>
    </source>
</evidence>
<dbReference type="GO" id="GO:0005789">
    <property type="term" value="C:endoplasmic reticulum membrane"/>
    <property type="evidence" value="ECO:0007669"/>
    <property type="project" value="UniProtKB-SubCell"/>
</dbReference>
<gene>
    <name evidence="8" type="ORF">ElyMa_001227200</name>
</gene>
<dbReference type="EMBL" id="BMAT01002420">
    <property type="protein sequence ID" value="GFS06537.1"/>
    <property type="molecule type" value="Genomic_DNA"/>
</dbReference>
<name>A0AAV4IBY2_9GAST</name>
<comment type="subcellular location">
    <subcellularLocation>
        <location evidence="1">Endoplasmic reticulum membrane</location>
        <topology evidence="1">Multi-pass membrane protein</topology>
    </subcellularLocation>
</comment>
<dbReference type="InterPro" id="IPR014430">
    <property type="entry name" value="Scs7"/>
</dbReference>
<proteinExistence type="predicted"/>
<evidence type="ECO:0000256" key="5">
    <source>
        <dbReference type="ARBA" id="ARBA00023002"/>
    </source>
</evidence>
<keyword evidence="5" id="KW-0560">Oxidoreductase</keyword>
<evidence type="ECO:0000313" key="8">
    <source>
        <dbReference type="EMBL" id="GFS06537.1"/>
    </source>
</evidence>
<keyword evidence="2" id="KW-0812">Transmembrane</keyword>
<reference evidence="8 9" key="1">
    <citation type="journal article" date="2021" name="Elife">
        <title>Chloroplast acquisition without the gene transfer in kleptoplastic sea slugs, Plakobranchus ocellatus.</title>
        <authorList>
            <person name="Maeda T."/>
            <person name="Takahashi S."/>
            <person name="Yoshida T."/>
            <person name="Shimamura S."/>
            <person name="Takaki Y."/>
            <person name="Nagai Y."/>
            <person name="Toyoda A."/>
            <person name="Suzuki Y."/>
            <person name="Arimoto A."/>
            <person name="Ishii H."/>
            <person name="Satoh N."/>
            <person name="Nishiyama T."/>
            <person name="Hasebe M."/>
            <person name="Maruyama T."/>
            <person name="Minagawa J."/>
            <person name="Obokata J."/>
            <person name="Shigenobu S."/>
        </authorList>
    </citation>
    <scope>NUCLEOTIDE SEQUENCE [LARGE SCALE GENOMIC DNA]</scope>
</reference>
<evidence type="ECO:0000313" key="9">
    <source>
        <dbReference type="Proteomes" id="UP000762676"/>
    </source>
</evidence>
<evidence type="ECO:0000256" key="3">
    <source>
        <dbReference type="ARBA" id="ARBA00022824"/>
    </source>
</evidence>
<keyword evidence="9" id="KW-1185">Reference proteome</keyword>
<keyword evidence="4" id="KW-1133">Transmembrane helix</keyword>
<keyword evidence="7" id="KW-0472">Membrane</keyword>
<sequence length="135" mass="15552">MAIEQHSSITLSVFFSVPQDGYVDWSKPLLEQAEELGDSYFEWVHQPVDRPVRLFHSDLGEMLTRAYWWMVPLTWCPVVMYMIGSSYSHLVNTPEVWPMDNLLGELNQLVVALKREGLRRDLGRALIFSLAIPGD</sequence>
<dbReference type="PANTHER" id="PTHR12863:SF1">
    <property type="entry name" value="FATTY ACID 2-HYDROXYLASE"/>
    <property type="match status" value="1"/>
</dbReference>
<evidence type="ECO:0000256" key="2">
    <source>
        <dbReference type="ARBA" id="ARBA00022692"/>
    </source>
</evidence>
<keyword evidence="6" id="KW-0443">Lipid metabolism</keyword>
<dbReference type="GO" id="GO:0006631">
    <property type="term" value="P:fatty acid metabolic process"/>
    <property type="evidence" value="ECO:0007669"/>
    <property type="project" value="TreeGrafter"/>
</dbReference>
<dbReference type="AlphaFoldDB" id="A0AAV4IBY2"/>
<evidence type="ECO:0000256" key="4">
    <source>
        <dbReference type="ARBA" id="ARBA00022989"/>
    </source>
</evidence>
<keyword evidence="3" id="KW-0256">Endoplasmic reticulum</keyword>
<evidence type="ECO:0000256" key="7">
    <source>
        <dbReference type="ARBA" id="ARBA00023136"/>
    </source>
</evidence>
<organism evidence="8 9">
    <name type="scientific">Elysia marginata</name>
    <dbReference type="NCBI Taxonomy" id="1093978"/>
    <lineage>
        <taxon>Eukaryota</taxon>
        <taxon>Metazoa</taxon>
        <taxon>Spiralia</taxon>
        <taxon>Lophotrochozoa</taxon>
        <taxon>Mollusca</taxon>
        <taxon>Gastropoda</taxon>
        <taxon>Heterobranchia</taxon>
        <taxon>Euthyneura</taxon>
        <taxon>Panpulmonata</taxon>
        <taxon>Sacoglossa</taxon>
        <taxon>Placobranchoidea</taxon>
        <taxon>Plakobranchidae</taxon>
        <taxon>Elysia</taxon>
    </lineage>
</organism>
<comment type="caution">
    <text evidence="8">The sequence shown here is derived from an EMBL/GenBank/DDBJ whole genome shotgun (WGS) entry which is preliminary data.</text>
</comment>
<dbReference type="Proteomes" id="UP000762676">
    <property type="component" value="Unassembled WGS sequence"/>
</dbReference>
<dbReference type="PANTHER" id="PTHR12863">
    <property type="entry name" value="FATTY ACID HYDROXYLASE"/>
    <property type="match status" value="1"/>
</dbReference>